<comment type="catalytic activity">
    <reaction evidence="1">
        <text>chorismate + L-glutamine = anthranilate + pyruvate + L-glutamate + H(+)</text>
        <dbReference type="Rhea" id="RHEA:21732"/>
        <dbReference type="ChEBI" id="CHEBI:15361"/>
        <dbReference type="ChEBI" id="CHEBI:15378"/>
        <dbReference type="ChEBI" id="CHEBI:16567"/>
        <dbReference type="ChEBI" id="CHEBI:29748"/>
        <dbReference type="ChEBI" id="CHEBI:29985"/>
        <dbReference type="ChEBI" id="CHEBI:58359"/>
        <dbReference type="EC" id="4.1.3.27"/>
    </reaction>
</comment>
<dbReference type="EMBL" id="PHFD01000176">
    <property type="protein sequence ID" value="PKH46763.1"/>
    <property type="molecule type" value="Genomic_DNA"/>
</dbReference>
<dbReference type="PANTHER" id="PTHR11236">
    <property type="entry name" value="AMINOBENZOATE/ANTHRANILATE SYNTHASE"/>
    <property type="match status" value="1"/>
</dbReference>
<dbReference type="InterPro" id="IPR019999">
    <property type="entry name" value="Anth_synth_I-like"/>
</dbReference>
<feature type="domain" description="Anthranilate synthase component I N-terminal" evidence="2">
    <location>
        <begin position="28"/>
        <end position="152"/>
    </location>
</feature>
<dbReference type="Pfam" id="PF04715">
    <property type="entry name" value="Anth_synt_I_N"/>
    <property type="match status" value="1"/>
</dbReference>
<organism evidence="3 4">
    <name type="scientific">Dehalococcoides mccartyi</name>
    <dbReference type="NCBI Taxonomy" id="61435"/>
    <lineage>
        <taxon>Bacteria</taxon>
        <taxon>Bacillati</taxon>
        <taxon>Chloroflexota</taxon>
        <taxon>Dehalococcoidia</taxon>
        <taxon>Dehalococcoidales</taxon>
        <taxon>Dehalococcoidaceae</taxon>
        <taxon>Dehalococcoides</taxon>
    </lineage>
</organism>
<gene>
    <name evidence="3" type="ORF">CVH13_00932</name>
</gene>
<evidence type="ECO:0000313" key="4">
    <source>
        <dbReference type="Proteomes" id="UP000233649"/>
    </source>
</evidence>
<dbReference type="AlphaFoldDB" id="A0A2J1DXD1"/>
<dbReference type="SUPFAM" id="SSF56322">
    <property type="entry name" value="ADC synthase"/>
    <property type="match status" value="1"/>
</dbReference>
<reference evidence="3 4" key="1">
    <citation type="journal article" date="2017" name="FEMS Microbiol. Ecol.">
        <title>Reconstructed genomes of novel Dehalococcoides mccartyi strains from 1,2,3,4-tetrachlorodibenzo-p-dioxin-dechlorinating enrichment cultures reveal divergent reductive dehalogenase gene profiles.</title>
        <authorList>
            <person name="Dam H.T."/>
            <person name="Vollmers J."/>
            <person name="Kaster A.K."/>
            <person name="Haggblom M.M."/>
        </authorList>
    </citation>
    <scope>NUCLEOTIDE SEQUENCE [LARGE SCALE GENOMIC DNA]</scope>
    <source>
        <strain evidence="3 4">H1-3-2.001</strain>
    </source>
</reference>
<accession>A0A2J1DXD1</accession>
<sequence>MYYPSLAEVKKLAAQGNLIPISCEIMADLETPVSAFLKIKDSQHSFLLESVEGGERVARYSFIGTNPYKVLTAYQTDTVPPLTQVENELNKYRVVPVGDLPRFCGGAVGFLGYEAVTRFEELPSPSADPLNLPEAVFMLVDTMLVFDHISHSIKVLSYVHTEQDIETSYNQAIRNIENLVNRLRKPLPETSPKSTAASIPEMKSNFKQADFEGKVSKIRDYLNSGEAIQVVLSQRLSRPTSAHPFDIYVPCVR</sequence>
<dbReference type="PANTHER" id="PTHR11236:SF48">
    <property type="entry name" value="ISOCHORISMATE SYNTHASE MENF"/>
    <property type="match status" value="1"/>
</dbReference>
<dbReference type="Gene3D" id="3.60.120.10">
    <property type="entry name" value="Anthranilate synthase"/>
    <property type="match status" value="1"/>
</dbReference>
<dbReference type="GO" id="GO:0004049">
    <property type="term" value="F:anthranilate synthase activity"/>
    <property type="evidence" value="ECO:0007669"/>
    <property type="project" value="UniProtKB-EC"/>
</dbReference>
<comment type="caution">
    <text evidence="3">The sequence shown here is derived from an EMBL/GenBank/DDBJ whole genome shotgun (WGS) entry which is preliminary data.</text>
</comment>
<name>A0A2J1DXD1_9CHLR</name>
<evidence type="ECO:0000259" key="2">
    <source>
        <dbReference type="Pfam" id="PF04715"/>
    </source>
</evidence>
<evidence type="ECO:0000313" key="3">
    <source>
        <dbReference type="EMBL" id="PKH46763.1"/>
    </source>
</evidence>
<dbReference type="InterPro" id="IPR006805">
    <property type="entry name" value="Anth_synth_I_N"/>
</dbReference>
<dbReference type="Proteomes" id="UP000233649">
    <property type="component" value="Unassembled WGS sequence"/>
</dbReference>
<keyword evidence="3" id="KW-0456">Lyase</keyword>
<protein>
    <submittedName>
        <fullName evidence="3">Anthranilate synthase component I</fullName>
        <ecNumber evidence="3">4.1.3.27</ecNumber>
    </submittedName>
</protein>
<evidence type="ECO:0000256" key="1">
    <source>
        <dbReference type="ARBA" id="ARBA00047683"/>
    </source>
</evidence>
<dbReference type="InterPro" id="IPR005801">
    <property type="entry name" value="ADC_synthase"/>
</dbReference>
<proteinExistence type="predicted"/>
<dbReference type="EC" id="4.1.3.27" evidence="3"/>
<dbReference type="GO" id="GO:0000162">
    <property type="term" value="P:L-tryptophan biosynthetic process"/>
    <property type="evidence" value="ECO:0007669"/>
    <property type="project" value="TreeGrafter"/>
</dbReference>